<dbReference type="PROSITE" id="PS00028">
    <property type="entry name" value="ZINC_FINGER_C2H2_1"/>
    <property type="match status" value="2"/>
</dbReference>
<protein>
    <submittedName>
        <fullName evidence="5">BRC1 protein</fullName>
    </submittedName>
</protein>
<feature type="compositionally biased region" description="Basic and acidic residues" evidence="2">
    <location>
        <begin position="135"/>
        <end position="160"/>
    </location>
</feature>
<dbReference type="Pfam" id="PF13912">
    <property type="entry name" value="zf-C2H2_6"/>
    <property type="match status" value="1"/>
</dbReference>
<feature type="domain" description="C2H2-type" evidence="4">
    <location>
        <begin position="78"/>
        <end position="106"/>
    </location>
</feature>
<sequence length="185" mass="21204">MISSLFFSFSLSLSLSLALSLFLSISILPCPSLTCLLVHLSNVCATYRAPKTPTKVVTPVCLVLPPGLLAGSGASDEFRCEPCNKNLTSLTRLKRHIQNVHTRPSKEPICNICKRVYSSLNSLRNHKSIYHRQHNKNEQQRKEVAQAREWQRDQREHTDRNYSAQQQQQQQQQQQHQTQQHSRMG</sequence>
<evidence type="ECO:0000313" key="6">
    <source>
        <dbReference type="Proteomes" id="UP000669903"/>
    </source>
</evidence>
<keyword evidence="1" id="KW-0862">Zinc</keyword>
<proteinExistence type="predicted"/>
<keyword evidence="3" id="KW-0732">Signal</keyword>
<dbReference type="SUPFAM" id="SSF57667">
    <property type="entry name" value="beta-beta-alpha zinc fingers"/>
    <property type="match status" value="1"/>
</dbReference>
<comment type="caution">
    <text evidence="5">The sequence shown here is derived from an EMBL/GenBank/DDBJ whole genome shotgun (WGS) entry which is preliminary data.</text>
</comment>
<organism evidence="5 6">
    <name type="scientific">Acromyrmex charruanus</name>
    <dbReference type="NCBI Taxonomy" id="2715315"/>
    <lineage>
        <taxon>Eukaryota</taxon>
        <taxon>Metazoa</taxon>
        <taxon>Ecdysozoa</taxon>
        <taxon>Arthropoda</taxon>
        <taxon>Hexapoda</taxon>
        <taxon>Insecta</taxon>
        <taxon>Pterygota</taxon>
        <taxon>Neoptera</taxon>
        <taxon>Endopterygota</taxon>
        <taxon>Hymenoptera</taxon>
        <taxon>Apocrita</taxon>
        <taxon>Aculeata</taxon>
        <taxon>Formicoidea</taxon>
        <taxon>Formicidae</taxon>
        <taxon>Myrmicinae</taxon>
        <taxon>Acromyrmex</taxon>
    </lineage>
</organism>
<dbReference type="GO" id="GO:0008270">
    <property type="term" value="F:zinc ion binding"/>
    <property type="evidence" value="ECO:0007669"/>
    <property type="project" value="UniProtKB-KW"/>
</dbReference>
<name>A0A836JXA2_9HYME</name>
<dbReference type="Gene3D" id="3.30.160.60">
    <property type="entry name" value="Classic Zinc Finger"/>
    <property type="match status" value="1"/>
</dbReference>
<evidence type="ECO:0000256" key="3">
    <source>
        <dbReference type="SAM" id="SignalP"/>
    </source>
</evidence>
<reference evidence="5" key="1">
    <citation type="submission" date="2020-03" db="EMBL/GenBank/DDBJ databases">
        <title>Relaxed selection underlies rapid genomic changes in the transitions from sociality to social parasitism in ants.</title>
        <authorList>
            <person name="Bi X."/>
        </authorList>
    </citation>
    <scope>NUCLEOTIDE SEQUENCE</scope>
    <source>
        <strain evidence="5">BGI-DK2014a</strain>
        <tissue evidence="5">Whole body</tissue>
    </source>
</reference>
<feature type="chain" id="PRO_5032821924" evidence="3">
    <location>
        <begin position="19"/>
        <end position="185"/>
    </location>
</feature>
<feature type="non-terminal residue" evidence="5">
    <location>
        <position position="1"/>
    </location>
</feature>
<dbReference type="Proteomes" id="UP000669903">
    <property type="component" value="Unassembled WGS sequence"/>
</dbReference>
<accession>A0A836JXA2</accession>
<evidence type="ECO:0000256" key="1">
    <source>
        <dbReference type="PROSITE-ProRule" id="PRU00042"/>
    </source>
</evidence>
<dbReference type="InterPro" id="IPR013087">
    <property type="entry name" value="Znf_C2H2_type"/>
</dbReference>
<keyword evidence="1" id="KW-0863">Zinc-finger</keyword>
<dbReference type="SMART" id="SM00355">
    <property type="entry name" value="ZnF_C2H2"/>
    <property type="match status" value="2"/>
</dbReference>
<evidence type="ECO:0000256" key="2">
    <source>
        <dbReference type="SAM" id="MobiDB-lite"/>
    </source>
</evidence>
<dbReference type="Pfam" id="PF12874">
    <property type="entry name" value="zf-met"/>
    <property type="match status" value="1"/>
</dbReference>
<feature type="region of interest" description="Disordered" evidence="2">
    <location>
        <begin position="130"/>
        <end position="185"/>
    </location>
</feature>
<dbReference type="InterPro" id="IPR036236">
    <property type="entry name" value="Znf_C2H2_sf"/>
</dbReference>
<dbReference type="EMBL" id="JAANIC010006346">
    <property type="protein sequence ID" value="KAG5329286.1"/>
    <property type="molecule type" value="Genomic_DNA"/>
</dbReference>
<keyword evidence="1" id="KW-0479">Metal-binding</keyword>
<feature type="signal peptide" evidence="3">
    <location>
        <begin position="1"/>
        <end position="18"/>
    </location>
</feature>
<evidence type="ECO:0000313" key="5">
    <source>
        <dbReference type="EMBL" id="KAG5329286.1"/>
    </source>
</evidence>
<feature type="compositionally biased region" description="Low complexity" evidence="2">
    <location>
        <begin position="165"/>
        <end position="185"/>
    </location>
</feature>
<dbReference type="AlphaFoldDB" id="A0A836JXA2"/>
<gene>
    <name evidence="5" type="primary">Br_2</name>
    <name evidence="5" type="ORF">G6Z76_0000287</name>
</gene>
<dbReference type="PROSITE" id="PS50157">
    <property type="entry name" value="ZINC_FINGER_C2H2_2"/>
    <property type="match status" value="1"/>
</dbReference>
<evidence type="ECO:0000259" key="4">
    <source>
        <dbReference type="PROSITE" id="PS50157"/>
    </source>
</evidence>
<feature type="non-terminal residue" evidence="5">
    <location>
        <position position="185"/>
    </location>
</feature>
<keyword evidence="6" id="KW-1185">Reference proteome</keyword>